<feature type="transmembrane region" description="Helical" evidence="5">
    <location>
        <begin position="64"/>
        <end position="85"/>
    </location>
</feature>
<dbReference type="SUPFAM" id="SSF81340">
    <property type="entry name" value="Clc chloride channel"/>
    <property type="match status" value="1"/>
</dbReference>
<feature type="transmembrane region" description="Helical" evidence="5">
    <location>
        <begin position="21"/>
        <end position="44"/>
    </location>
</feature>
<proteinExistence type="predicted"/>
<organism evidence="6 7">
    <name type="scientific">Candidatus Neomicrothrix parvicella RN1</name>
    <dbReference type="NCBI Taxonomy" id="1229780"/>
    <lineage>
        <taxon>Bacteria</taxon>
        <taxon>Bacillati</taxon>
        <taxon>Actinomycetota</taxon>
        <taxon>Acidimicrobiia</taxon>
        <taxon>Acidimicrobiales</taxon>
        <taxon>Microthrixaceae</taxon>
        <taxon>Candidatus Neomicrothrix</taxon>
    </lineage>
</organism>
<dbReference type="OrthoDB" id="2729535at2"/>
<evidence type="ECO:0008006" key="8">
    <source>
        <dbReference type="Google" id="ProtNLM"/>
    </source>
</evidence>
<dbReference type="InterPro" id="IPR001807">
    <property type="entry name" value="ClC"/>
</dbReference>
<evidence type="ECO:0000256" key="3">
    <source>
        <dbReference type="ARBA" id="ARBA00022989"/>
    </source>
</evidence>
<evidence type="ECO:0000256" key="4">
    <source>
        <dbReference type="ARBA" id="ARBA00023136"/>
    </source>
</evidence>
<dbReference type="Proteomes" id="UP000018291">
    <property type="component" value="Unassembled WGS sequence"/>
</dbReference>
<dbReference type="STRING" id="1229780.BN381_40008"/>
<feature type="transmembrane region" description="Helical" evidence="5">
    <location>
        <begin position="131"/>
        <end position="147"/>
    </location>
</feature>
<dbReference type="AlphaFoldDB" id="R4Z0H0"/>
<dbReference type="eggNOG" id="COG0038">
    <property type="taxonomic scope" value="Bacteria"/>
</dbReference>
<dbReference type="EMBL" id="CANL01000034">
    <property type="protein sequence ID" value="CCM64394.1"/>
    <property type="molecule type" value="Genomic_DNA"/>
</dbReference>
<evidence type="ECO:0000256" key="5">
    <source>
        <dbReference type="SAM" id="Phobius"/>
    </source>
</evidence>
<keyword evidence="7" id="KW-1185">Reference proteome</keyword>
<dbReference type="PRINTS" id="PR00762">
    <property type="entry name" value="CLCHANNEL"/>
</dbReference>
<evidence type="ECO:0000313" key="7">
    <source>
        <dbReference type="Proteomes" id="UP000018291"/>
    </source>
</evidence>
<dbReference type="CDD" id="cd00400">
    <property type="entry name" value="Voltage_gated_ClC"/>
    <property type="match status" value="1"/>
</dbReference>
<comment type="caution">
    <text evidence="6">The sequence shown here is derived from an EMBL/GenBank/DDBJ whole genome shotgun (WGS) entry which is preliminary data.</text>
</comment>
<feature type="transmembrane region" description="Helical" evidence="5">
    <location>
        <begin position="240"/>
        <end position="260"/>
    </location>
</feature>
<keyword evidence="3 5" id="KW-1133">Transmembrane helix</keyword>
<dbReference type="HOGENOM" id="CLU_053130_0_0_11"/>
<feature type="transmembrane region" description="Helical" evidence="5">
    <location>
        <begin position="319"/>
        <end position="339"/>
    </location>
</feature>
<feature type="transmembrane region" description="Helical" evidence="5">
    <location>
        <begin position="154"/>
        <end position="172"/>
    </location>
</feature>
<keyword evidence="2 5" id="KW-0812">Transmembrane</keyword>
<feature type="transmembrane region" description="Helical" evidence="5">
    <location>
        <begin position="406"/>
        <end position="424"/>
    </location>
</feature>
<dbReference type="GO" id="GO:0016020">
    <property type="term" value="C:membrane"/>
    <property type="evidence" value="ECO:0007669"/>
    <property type="project" value="UniProtKB-SubCell"/>
</dbReference>
<dbReference type="PANTHER" id="PTHR43427">
    <property type="entry name" value="CHLORIDE CHANNEL PROTEIN CLC-E"/>
    <property type="match status" value="1"/>
</dbReference>
<comment type="subcellular location">
    <subcellularLocation>
        <location evidence="1">Membrane</location>
        <topology evidence="1">Multi-pass membrane protein</topology>
    </subcellularLocation>
</comment>
<dbReference type="Gene3D" id="1.10.3080.10">
    <property type="entry name" value="Clc chloride channel"/>
    <property type="match status" value="1"/>
</dbReference>
<keyword evidence="4 5" id="KW-0472">Membrane</keyword>
<evidence type="ECO:0000313" key="6">
    <source>
        <dbReference type="EMBL" id="CCM64394.1"/>
    </source>
</evidence>
<dbReference type="InterPro" id="IPR050368">
    <property type="entry name" value="ClC-type_chloride_channel"/>
</dbReference>
<evidence type="ECO:0000256" key="1">
    <source>
        <dbReference type="ARBA" id="ARBA00004141"/>
    </source>
</evidence>
<feature type="transmembrane region" description="Helical" evidence="5">
    <location>
        <begin position="377"/>
        <end position="399"/>
    </location>
</feature>
<accession>R4Z0H0</accession>
<sequence length="442" mass="44117">MAAGGKPDPTAILLDRSYLALLLLGALLGAPVAVVGLYFLKVVAVAQTWVFTTLPTDLGVGQAAWWPLIPLTLSGLVVGLSIHYLPGTSGHKPAEGFKASGATQPMELPGVILASLATLCLGAVLGPEAPLIAIGGGMGVLAVRLAKRDAPAQATMVIAAAGSFAAVSTLLGSPLVGAFLMLEIIGIGGPLIGVVLAPGLLAAGIGSLVFVGVGRWTGFGTMSLAIPGVPSFDKPTLGEMLWAIVIGLAAAVVGSLIKRGALFLQPIVERRILLLTPLIGLAVGGLAGLFQLSTNRSYSLVLFSGQSALPGLIQDSAKWSAGALVALMVFKGLAYSISLSGLRGGPTFPGMFIGAAGGMALSHLAGLPMISGVAMGIGAMTVAMLGLPLTSVLLTAVFLQADAVALMPLIIIAVAVSYVASVHLTPALPGDPVDAAAAPSSA</sequence>
<evidence type="ECO:0000256" key="2">
    <source>
        <dbReference type="ARBA" id="ARBA00022692"/>
    </source>
</evidence>
<reference evidence="6 7" key="1">
    <citation type="journal article" date="2013" name="ISME J.">
        <title>Metabolic model for the filamentous 'Candidatus Microthrix parvicella' based on genomic and metagenomic analyses.</title>
        <authorList>
            <person name="Jon McIlroy S."/>
            <person name="Kristiansen R."/>
            <person name="Albertsen M."/>
            <person name="Michael Karst S."/>
            <person name="Rossetti S."/>
            <person name="Lund Nielsen J."/>
            <person name="Tandoi V."/>
            <person name="James Seviour R."/>
            <person name="Nielsen P.H."/>
        </authorList>
    </citation>
    <scope>NUCLEOTIDE SEQUENCE [LARGE SCALE GENOMIC DNA]</scope>
    <source>
        <strain evidence="6 7">RN1</strain>
    </source>
</reference>
<name>R4Z0H0_9ACTN</name>
<gene>
    <name evidence="6" type="ORF">BN381_40008</name>
</gene>
<dbReference type="InterPro" id="IPR014743">
    <property type="entry name" value="Cl-channel_core"/>
</dbReference>
<feature type="transmembrane region" description="Helical" evidence="5">
    <location>
        <begin position="351"/>
        <end position="371"/>
    </location>
</feature>
<protein>
    <recommendedName>
        <fullName evidence="8">Chloride channel protein</fullName>
    </recommendedName>
</protein>
<feature type="transmembrane region" description="Helical" evidence="5">
    <location>
        <begin position="272"/>
        <end position="292"/>
    </location>
</feature>
<dbReference type="GO" id="GO:0015108">
    <property type="term" value="F:chloride transmembrane transporter activity"/>
    <property type="evidence" value="ECO:0007669"/>
    <property type="project" value="InterPro"/>
</dbReference>
<dbReference type="Pfam" id="PF00654">
    <property type="entry name" value="Voltage_CLC"/>
    <property type="match status" value="1"/>
</dbReference>